<comment type="caution">
    <text evidence="2">The sequence shown here is derived from an EMBL/GenBank/DDBJ whole genome shotgun (WGS) entry which is preliminary data.</text>
</comment>
<accession>A0A6A0GWP4</accession>
<dbReference type="GO" id="GO:0014069">
    <property type="term" value="C:postsynaptic density"/>
    <property type="evidence" value="ECO:0007669"/>
    <property type="project" value="TreeGrafter"/>
</dbReference>
<reference evidence="2" key="3">
    <citation type="submission" date="2019-06" db="EMBL/GenBank/DDBJ databases">
        <authorList>
            <person name="Poynton C."/>
            <person name="Hasenbein S."/>
            <person name="Benoit J.B."/>
            <person name="Sepulveda M.S."/>
            <person name="Poelchau M.F."/>
            <person name="Murali S.C."/>
            <person name="Chen S."/>
            <person name="Glastad K.M."/>
            <person name="Werren J.H."/>
            <person name="Vineis J.H."/>
            <person name="Bowen J.L."/>
            <person name="Friedrich M."/>
            <person name="Jones J."/>
            <person name="Robertson H.M."/>
            <person name="Feyereisen R."/>
            <person name="Mechler-Hickson A."/>
            <person name="Mathers N."/>
            <person name="Lee C.E."/>
            <person name="Colbourne J.K."/>
            <person name="Biales A."/>
            <person name="Johnston J.S."/>
            <person name="Wellborn G.A."/>
            <person name="Rosendale A.J."/>
            <person name="Cridge A.G."/>
            <person name="Munoz-Torres M.C."/>
            <person name="Bain P.A."/>
            <person name="Manny A.R."/>
            <person name="Major K.M."/>
            <person name="Lambert F.N."/>
            <person name="Vulpe C.D."/>
            <person name="Tuck P."/>
            <person name="Blalock B.J."/>
            <person name="Lin Y.-Y."/>
            <person name="Smith M.E."/>
            <person name="Ochoa-Acuna H."/>
            <person name="Chen M.-J.M."/>
            <person name="Childers C.P."/>
            <person name="Qu J."/>
            <person name="Dugan S."/>
            <person name="Lee S.L."/>
            <person name="Chao H."/>
            <person name="Dinh H."/>
            <person name="Han Y."/>
            <person name="Doddapaneni H."/>
            <person name="Worley K.C."/>
            <person name="Muzny D.M."/>
            <person name="Gibbs R.A."/>
            <person name="Richards S."/>
        </authorList>
    </citation>
    <scope>NUCLEOTIDE SEQUENCE</scope>
    <source>
        <strain evidence="2">HAZT.00-mixed</strain>
        <tissue evidence="2">Whole organism</tissue>
    </source>
</reference>
<dbReference type="AlphaFoldDB" id="A0A6A0GWP4"/>
<proteinExistence type="predicted"/>
<dbReference type="EMBL" id="JQDR03013331">
    <property type="protein sequence ID" value="KAA0189792.1"/>
    <property type="molecule type" value="Genomic_DNA"/>
</dbReference>
<dbReference type="GO" id="GO:0005856">
    <property type="term" value="C:cytoskeleton"/>
    <property type="evidence" value="ECO:0007669"/>
    <property type="project" value="TreeGrafter"/>
</dbReference>
<gene>
    <name evidence="2" type="ORF">HAZT_HAZT006995</name>
</gene>
<dbReference type="GO" id="GO:0005886">
    <property type="term" value="C:plasma membrane"/>
    <property type="evidence" value="ECO:0007669"/>
    <property type="project" value="TreeGrafter"/>
</dbReference>
<dbReference type="InterPro" id="IPR051017">
    <property type="entry name" value="Aldolase-II_Adducin_sf"/>
</dbReference>
<feature type="compositionally biased region" description="Pro residues" evidence="1">
    <location>
        <begin position="293"/>
        <end position="309"/>
    </location>
</feature>
<protein>
    <submittedName>
        <fullName evidence="2">Uncharacterized protein</fullName>
    </submittedName>
</protein>
<dbReference type="PANTHER" id="PTHR10672:SF3">
    <property type="entry name" value="PROTEIN HU-LI TAI SHAO"/>
    <property type="match status" value="1"/>
</dbReference>
<evidence type="ECO:0000313" key="2">
    <source>
        <dbReference type="EMBL" id="KAA0189792.1"/>
    </source>
</evidence>
<name>A0A6A0GWP4_HYAAZ</name>
<organism evidence="2">
    <name type="scientific">Hyalella azteca</name>
    <name type="common">Amphipod</name>
    <dbReference type="NCBI Taxonomy" id="294128"/>
    <lineage>
        <taxon>Eukaryota</taxon>
        <taxon>Metazoa</taxon>
        <taxon>Ecdysozoa</taxon>
        <taxon>Arthropoda</taxon>
        <taxon>Crustacea</taxon>
        <taxon>Multicrustacea</taxon>
        <taxon>Malacostraca</taxon>
        <taxon>Eumalacostraca</taxon>
        <taxon>Peracarida</taxon>
        <taxon>Amphipoda</taxon>
        <taxon>Senticaudata</taxon>
        <taxon>Talitrida</taxon>
        <taxon>Talitroidea</taxon>
        <taxon>Hyalellidae</taxon>
        <taxon>Hyalella</taxon>
    </lineage>
</organism>
<evidence type="ECO:0000256" key="1">
    <source>
        <dbReference type="SAM" id="MobiDB-lite"/>
    </source>
</evidence>
<feature type="compositionally biased region" description="Basic residues" evidence="1">
    <location>
        <begin position="452"/>
        <end position="461"/>
    </location>
</feature>
<sequence length="482" mass="52493">MFSSALQVLSWWFKRPKLLRLSNASNAGTPAALVLWVADGSPTHSNAVKLDASLQFVPKDTDPKEFKKIQKAIKENRRIGNLSAGPTSHLLEGVTWDEVRRMQDATISNAADHTVLVGAASKGIIQRDFQHNAVVYKTPYAKNPFDAISDQELDDYKLLVERKQRGEPIEEIEVEKLHISPERAERGIVGDMGDGFDATSPLSPLSDTDGQRISSTRRTDGTQLVVHTQVAPRAGIAHPVCINDEENICIAHVMDKFTSPSGNNYALLLDFSLALDGVSVQSLTLSTRSVGGPKPPVPPKPKTLPPPSSSVPALNAQQTRDQPQRVHANVKVLPPRPCVSCPPVETGIVATACSASRAGVPNASVNGTIAPTDGSVANYNVADEAVPILRKDRMRYDAHGTASDHEIITKNDTARMRPASLELTGETAANGEDTEAHHSALSQSRVTDERHFKKKKKKKGLRTPSFLKMKKDKKREKEALHQ</sequence>
<dbReference type="Proteomes" id="UP000711488">
    <property type="component" value="Unassembled WGS sequence"/>
</dbReference>
<feature type="region of interest" description="Disordered" evidence="1">
    <location>
        <begin position="285"/>
        <end position="322"/>
    </location>
</feature>
<reference evidence="2" key="1">
    <citation type="submission" date="2014-08" db="EMBL/GenBank/DDBJ databases">
        <authorList>
            <person name="Murali S."/>
            <person name="Richards S."/>
            <person name="Bandaranaike D."/>
            <person name="Bellair M."/>
            <person name="Blankenburg K."/>
            <person name="Chao H."/>
            <person name="Dinh H."/>
            <person name="Doddapaneni H."/>
            <person name="Dugan-Rocha S."/>
            <person name="Elkadiri S."/>
            <person name="Gnanaolivu R."/>
            <person name="Hughes D."/>
            <person name="Lee S."/>
            <person name="Li M."/>
            <person name="Ming W."/>
            <person name="Munidasa M."/>
            <person name="Muniz J."/>
            <person name="Nguyen L."/>
            <person name="Osuji N."/>
            <person name="Pu L.-L."/>
            <person name="Puazo M."/>
            <person name="Skinner E."/>
            <person name="Qu C."/>
            <person name="Quiroz J."/>
            <person name="Raj R."/>
            <person name="Weissenberger G."/>
            <person name="Xin Y."/>
            <person name="Zou X."/>
            <person name="Han Y."/>
            <person name="Worley K."/>
            <person name="Muzny D."/>
            <person name="Gibbs R."/>
        </authorList>
    </citation>
    <scope>NUCLEOTIDE SEQUENCE</scope>
    <source>
        <strain evidence="2">HAZT.00-mixed</strain>
        <tissue evidence="2">Whole organism</tissue>
    </source>
</reference>
<reference evidence="2" key="2">
    <citation type="journal article" date="2018" name="Environ. Sci. Technol.">
        <title>The Toxicogenome of Hyalella azteca: A Model for Sediment Ecotoxicology and Evolutionary Toxicology.</title>
        <authorList>
            <person name="Poynton H.C."/>
            <person name="Hasenbein S."/>
            <person name="Benoit J.B."/>
            <person name="Sepulveda M.S."/>
            <person name="Poelchau M.F."/>
            <person name="Hughes D.S.T."/>
            <person name="Murali S.C."/>
            <person name="Chen S."/>
            <person name="Glastad K.M."/>
            <person name="Goodisman M.A.D."/>
            <person name="Werren J.H."/>
            <person name="Vineis J.H."/>
            <person name="Bowen J.L."/>
            <person name="Friedrich M."/>
            <person name="Jones J."/>
            <person name="Robertson H.M."/>
            <person name="Feyereisen R."/>
            <person name="Mechler-Hickson A."/>
            <person name="Mathers N."/>
            <person name="Lee C.E."/>
            <person name="Colbourne J.K."/>
            <person name="Biales A."/>
            <person name="Johnston J.S."/>
            <person name="Wellborn G.A."/>
            <person name="Rosendale A.J."/>
            <person name="Cridge A.G."/>
            <person name="Munoz-Torres M.C."/>
            <person name="Bain P.A."/>
            <person name="Manny A.R."/>
            <person name="Major K.M."/>
            <person name="Lambert F.N."/>
            <person name="Vulpe C.D."/>
            <person name="Tuck P."/>
            <person name="Blalock B.J."/>
            <person name="Lin Y.Y."/>
            <person name="Smith M.E."/>
            <person name="Ochoa-Acuna H."/>
            <person name="Chen M.M."/>
            <person name="Childers C.P."/>
            <person name="Qu J."/>
            <person name="Dugan S."/>
            <person name="Lee S.L."/>
            <person name="Chao H."/>
            <person name="Dinh H."/>
            <person name="Han Y."/>
            <person name="Doddapaneni H."/>
            <person name="Worley K.C."/>
            <person name="Muzny D.M."/>
            <person name="Gibbs R.A."/>
            <person name="Richards S."/>
        </authorList>
    </citation>
    <scope>NUCLEOTIDE SEQUENCE</scope>
    <source>
        <strain evidence="2">HAZT.00-mixed</strain>
        <tissue evidence="2">Whole organism</tissue>
    </source>
</reference>
<feature type="region of interest" description="Disordered" evidence="1">
    <location>
        <begin position="427"/>
        <end position="482"/>
    </location>
</feature>
<dbReference type="GO" id="GO:0051015">
    <property type="term" value="F:actin filament binding"/>
    <property type="evidence" value="ECO:0007669"/>
    <property type="project" value="TreeGrafter"/>
</dbReference>
<dbReference type="PANTHER" id="PTHR10672">
    <property type="entry name" value="ADDUCIN"/>
    <property type="match status" value="1"/>
</dbReference>